<dbReference type="EMBL" id="JAERRJ010000023">
    <property type="protein sequence ID" value="MBL1080060.1"/>
    <property type="molecule type" value="Genomic_DNA"/>
</dbReference>
<name>A0ABS1MHC0_9NOCA</name>
<keyword evidence="3" id="KW-1185">Reference proteome</keyword>
<evidence type="ECO:0000256" key="1">
    <source>
        <dbReference type="SAM" id="SignalP"/>
    </source>
</evidence>
<protein>
    <recommendedName>
        <fullName evidence="4">LppP/LprE lipoprotein</fullName>
    </recommendedName>
</protein>
<comment type="caution">
    <text evidence="2">The sequence shown here is derived from an EMBL/GenBank/DDBJ whole genome shotgun (WGS) entry which is preliminary data.</text>
</comment>
<proteinExistence type="predicted"/>
<keyword evidence="1" id="KW-0732">Signal</keyword>
<evidence type="ECO:0008006" key="4">
    <source>
        <dbReference type="Google" id="ProtNLM"/>
    </source>
</evidence>
<dbReference type="Proteomes" id="UP000602198">
    <property type="component" value="Unassembled WGS sequence"/>
</dbReference>
<evidence type="ECO:0000313" key="2">
    <source>
        <dbReference type="EMBL" id="MBL1080060.1"/>
    </source>
</evidence>
<organism evidence="2 3">
    <name type="scientific">Nocardia acididurans</name>
    <dbReference type="NCBI Taxonomy" id="2802282"/>
    <lineage>
        <taxon>Bacteria</taxon>
        <taxon>Bacillati</taxon>
        <taxon>Actinomycetota</taxon>
        <taxon>Actinomycetes</taxon>
        <taxon>Mycobacteriales</taxon>
        <taxon>Nocardiaceae</taxon>
        <taxon>Nocardia</taxon>
    </lineage>
</organism>
<accession>A0ABS1MHC0</accession>
<gene>
    <name evidence="2" type="ORF">JK358_37255</name>
</gene>
<dbReference type="RefSeq" id="WP_201958172.1">
    <property type="nucleotide sequence ID" value="NZ_JAERRJ010000023.1"/>
</dbReference>
<evidence type="ECO:0000313" key="3">
    <source>
        <dbReference type="Proteomes" id="UP000602198"/>
    </source>
</evidence>
<reference evidence="2 3" key="1">
    <citation type="submission" date="2021-01" db="EMBL/GenBank/DDBJ databases">
        <title>WGS of actinomycetes isolated from Thailand.</title>
        <authorList>
            <person name="Thawai C."/>
        </authorList>
    </citation>
    <scope>NUCLEOTIDE SEQUENCE [LARGE SCALE GENOMIC DNA]</scope>
    <source>
        <strain evidence="2 3">LPG 2</strain>
    </source>
</reference>
<dbReference type="PROSITE" id="PS51257">
    <property type="entry name" value="PROKAR_LIPOPROTEIN"/>
    <property type="match status" value="1"/>
</dbReference>
<feature type="chain" id="PRO_5046542763" description="LppP/LprE lipoprotein" evidence="1">
    <location>
        <begin position="22"/>
        <end position="159"/>
    </location>
</feature>
<feature type="signal peptide" evidence="1">
    <location>
        <begin position="1"/>
        <end position="21"/>
    </location>
</feature>
<sequence length="159" mass="17117">MPRPRMSTLIVLTVLLTVACGAPNQQTDNSAPAATTTRTQPACSGRWLLHQAGYADKGAAPDRAQDPQRRFLYDIADSVWCPGVTPDTLINTARTLVLTFPNLCIRQPDQLPDEVLDLVDNGTMGGPIALAYQGFDLGTGRLAIYPRFVTASIEFGCAP</sequence>